<protein>
    <recommendedName>
        <fullName evidence="2">Aminoglycoside phosphotransferase domain-containing protein</fullName>
    </recommendedName>
</protein>
<dbReference type="InterPro" id="IPR011009">
    <property type="entry name" value="Kinase-like_dom_sf"/>
</dbReference>
<name>A0A8H6JP74_9PEZI</name>
<keyword evidence="4" id="KW-1185">Reference proteome</keyword>
<dbReference type="Gene3D" id="3.90.1200.10">
    <property type="match status" value="1"/>
</dbReference>
<dbReference type="AlphaFoldDB" id="A0A8H6JP74"/>
<comment type="caution">
    <text evidence="3">The sequence shown here is derived from an EMBL/GenBank/DDBJ whole genome shotgun (WGS) entry which is preliminary data.</text>
</comment>
<dbReference type="PANTHER" id="PTHR21310">
    <property type="entry name" value="AMINOGLYCOSIDE PHOSPHOTRANSFERASE-RELATED-RELATED"/>
    <property type="match status" value="1"/>
</dbReference>
<feature type="domain" description="Aminoglycoside phosphotransferase" evidence="2">
    <location>
        <begin position="245"/>
        <end position="319"/>
    </location>
</feature>
<dbReference type="Pfam" id="PF01636">
    <property type="entry name" value="APH"/>
    <property type="match status" value="2"/>
</dbReference>
<organism evidence="3 4">
    <name type="scientific">Colletotrichum musicola</name>
    <dbReference type="NCBI Taxonomy" id="2175873"/>
    <lineage>
        <taxon>Eukaryota</taxon>
        <taxon>Fungi</taxon>
        <taxon>Dikarya</taxon>
        <taxon>Ascomycota</taxon>
        <taxon>Pezizomycotina</taxon>
        <taxon>Sordariomycetes</taxon>
        <taxon>Hypocreomycetidae</taxon>
        <taxon>Glomerellales</taxon>
        <taxon>Glomerellaceae</taxon>
        <taxon>Colletotrichum</taxon>
        <taxon>Colletotrichum orchidearum species complex</taxon>
    </lineage>
</organism>
<feature type="region of interest" description="Disordered" evidence="1">
    <location>
        <begin position="176"/>
        <end position="198"/>
    </location>
</feature>
<evidence type="ECO:0000313" key="4">
    <source>
        <dbReference type="Proteomes" id="UP000639643"/>
    </source>
</evidence>
<dbReference type="Proteomes" id="UP000639643">
    <property type="component" value="Unassembled WGS sequence"/>
</dbReference>
<accession>A0A8H6JP74</accession>
<evidence type="ECO:0000259" key="2">
    <source>
        <dbReference type="Pfam" id="PF01636"/>
    </source>
</evidence>
<dbReference type="OrthoDB" id="10003767at2759"/>
<evidence type="ECO:0000313" key="3">
    <source>
        <dbReference type="EMBL" id="KAF6816191.1"/>
    </source>
</evidence>
<dbReference type="SUPFAM" id="SSF56112">
    <property type="entry name" value="Protein kinase-like (PK-like)"/>
    <property type="match status" value="1"/>
</dbReference>
<dbReference type="InterPro" id="IPR051678">
    <property type="entry name" value="AGP_Transferase"/>
</dbReference>
<dbReference type="PANTHER" id="PTHR21310:SF13">
    <property type="entry name" value="AMINOGLYCOSIDE PHOSPHOTRANSFERASE DOMAIN-CONTAINING PROTEIN"/>
    <property type="match status" value="1"/>
</dbReference>
<reference evidence="3" key="1">
    <citation type="journal article" date="2020" name="Phytopathology">
        <title>Genome Sequence Resources of Colletotrichum truncatum, C. plurivorum, C. musicola, and C. sojae: Four Species Pathogenic to Soybean (Glycine max).</title>
        <authorList>
            <person name="Rogerio F."/>
            <person name="Boufleur T.R."/>
            <person name="Ciampi-Guillardi M."/>
            <person name="Sukno S.A."/>
            <person name="Thon M.R."/>
            <person name="Massola Junior N.S."/>
            <person name="Baroncelli R."/>
        </authorList>
    </citation>
    <scope>NUCLEOTIDE SEQUENCE</scope>
    <source>
        <strain evidence="3">LFN0074</strain>
    </source>
</reference>
<feature type="compositionally biased region" description="Basic and acidic residues" evidence="1">
    <location>
        <begin position="335"/>
        <end position="361"/>
    </location>
</feature>
<feature type="region of interest" description="Disordered" evidence="1">
    <location>
        <begin position="334"/>
        <end position="361"/>
    </location>
</feature>
<dbReference type="EMBL" id="WIGM01000680">
    <property type="protein sequence ID" value="KAF6816191.1"/>
    <property type="molecule type" value="Genomic_DNA"/>
</dbReference>
<proteinExistence type="predicted"/>
<sequence>MSRPKRDGLAWEDGVLDLEPRWAREPSVDAINKVCRRKLGVDCDVSFYSKGAFNKLYLVTSPNGDKSLMRVSLPVHPGQKTRGEVATLRWLKRWTDVPVPSVLAFDDSGDNEIGFEWILMKLMPGKPAYGQWRRMSMAQKEALTESIAGLYAQILNHNPERTPFRGIGALGIDRTTDQTQEKEQQGKEQQKPHQQKADLHVAPGEIVSLQFFWGEHYDYDVSRGPFRSSHDWLHSFLQVVVLEYESQLREAEDDKERQDVEEASAVPRKLLALLPKIFPTIQHPAEQTFLWHNDLSLQNMLVDDGGKITAVLDWECVSAVPRWAATETPKFLSGKAREEVPDRDGYADEQEEFRREGDDDKLDNEGKEELYWIHLLEYEKTRLQRVYAARIEALCPGWAAEVEDGALRRDFLEALHRCLDGFHLRGVARWVDAIEAGEFRRLEDVLQMP</sequence>
<feature type="domain" description="Aminoglycoside phosphotransferase" evidence="2">
    <location>
        <begin position="45"/>
        <end position="197"/>
    </location>
</feature>
<evidence type="ECO:0000256" key="1">
    <source>
        <dbReference type="SAM" id="MobiDB-lite"/>
    </source>
</evidence>
<dbReference type="InterPro" id="IPR002575">
    <property type="entry name" value="Aminoglycoside_PTrfase"/>
</dbReference>
<gene>
    <name evidence="3" type="ORF">CMUS01_12300</name>
</gene>